<dbReference type="Proteomes" id="UP001597425">
    <property type="component" value="Unassembled WGS sequence"/>
</dbReference>
<dbReference type="SUPFAM" id="SSF50129">
    <property type="entry name" value="GroES-like"/>
    <property type="match status" value="1"/>
</dbReference>
<keyword evidence="6" id="KW-0862">Zinc</keyword>
<evidence type="ECO:0000256" key="4">
    <source>
        <dbReference type="ARBA" id="ARBA00022857"/>
    </source>
</evidence>
<comment type="similarity">
    <text evidence="6">Belongs to the zinc-containing alcohol dehydrogenase family. Quinone oxidoreductase subfamily.</text>
</comment>
<evidence type="ECO:0000256" key="5">
    <source>
        <dbReference type="ARBA" id="ARBA00022884"/>
    </source>
</evidence>
<dbReference type="InterPro" id="IPR011032">
    <property type="entry name" value="GroES-like_sf"/>
</dbReference>
<comment type="subcellular location">
    <subcellularLocation>
        <location evidence="1">Cytoplasm</location>
    </subcellularLocation>
</comment>
<evidence type="ECO:0000313" key="9">
    <source>
        <dbReference type="Proteomes" id="UP001597425"/>
    </source>
</evidence>
<keyword evidence="6" id="KW-0479">Metal-binding</keyword>
<comment type="caution">
    <text evidence="8">The sequence shown here is derived from an EMBL/GenBank/DDBJ whole genome shotgun (WGS) entry which is preliminary data.</text>
</comment>
<dbReference type="PANTHER" id="PTHR44154:SF1">
    <property type="entry name" value="QUINONE OXIDOREDUCTASE"/>
    <property type="match status" value="1"/>
</dbReference>
<evidence type="ECO:0000259" key="7">
    <source>
        <dbReference type="SMART" id="SM00829"/>
    </source>
</evidence>
<name>A0ABW5EEQ7_9GAMM</name>
<dbReference type="PROSITE" id="PS01162">
    <property type="entry name" value="QOR_ZETA_CRYSTAL"/>
    <property type="match status" value="1"/>
</dbReference>
<protein>
    <recommendedName>
        <fullName evidence="6">Zinc-type alcohol dehydrogenase-like protein</fullName>
    </recommendedName>
</protein>
<proteinExistence type="inferred from homology"/>
<dbReference type="Pfam" id="PF13602">
    <property type="entry name" value="ADH_zinc_N_2"/>
    <property type="match status" value="1"/>
</dbReference>
<keyword evidence="9" id="KW-1185">Reference proteome</keyword>
<dbReference type="RefSeq" id="WP_265722752.1">
    <property type="nucleotide sequence ID" value="NZ_JAPIVK010000028.1"/>
</dbReference>
<dbReference type="InterPro" id="IPR020843">
    <property type="entry name" value="ER"/>
</dbReference>
<accession>A0ABW5EEQ7</accession>
<dbReference type="NCBIfam" id="TIGR02817">
    <property type="entry name" value="adh_fam_1"/>
    <property type="match status" value="1"/>
</dbReference>
<evidence type="ECO:0000256" key="1">
    <source>
        <dbReference type="ARBA" id="ARBA00004496"/>
    </source>
</evidence>
<keyword evidence="6" id="KW-0560">Oxidoreductase</keyword>
<evidence type="ECO:0000256" key="3">
    <source>
        <dbReference type="ARBA" id="ARBA00022490"/>
    </source>
</evidence>
<dbReference type="PANTHER" id="PTHR44154">
    <property type="entry name" value="QUINONE OXIDOREDUCTASE"/>
    <property type="match status" value="1"/>
</dbReference>
<keyword evidence="3" id="KW-0963">Cytoplasm</keyword>
<dbReference type="Gene3D" id="3.90.180.10">
    <property type="entry name" value="Medium-chain alcohol dehydrogenases, catalytic domain"/>
    <property type="match status" value="1"/>
</dbReference>
<keyword evidence="5" id="KW-0694">RNA-binding</keyword>
<keyword evidence="4" id="KW-0521">NADP</keyword>
<organism evidence="8 9">
    <name type="scientific">Microbulbifer halophilus</name>
    <dbReference type="NCBI Taxonomy" id="453963"/>
    <lineage>
        <taxon>Bacteria</taxon>
        <taxon>Pseudomonadati</taxon>
        <taxon>Pseudomonadota</taxon>
        <taxon>Gammaproteobacteria</taxon>
        <taxon>Cellvibrionales</taxon>
        <taxon>Microbulbiferaceae</taxon>
        <taxon>Microbulbifer</taxon>
    </lineage>
</organism>
<dbReference type="Pfam" id="PF08240">
    <property type="entry name" value="ADH_N"/>
    <property type="match status" value="1"/>
</dbReference>
<evidence type="ECO:0000256" key="6">
    <source>
        <dbReference type="RuleBase" id="RU364000"/>
    </source>
</evidence>
<sequence>MKAIGLYRYLPIEDEHSLVDVYVDRPQTSSRDLLVAVQAISVNPVDTKVRAPKPGDTSREEKARILGWDAAGEVLAVGAEVEHYAVGDRVYYAGDITRPGSYCQMQPVDERIVGRMPKSLDYQQAAALPLTGLTAWEALFDRLEISPRGDDAGKSILIIGGAGGVGSIAVQLASKLAGLKVIASASRTRSGIWVKRMGARHLVNHRNDLHRELRDLYIESVDYILCLNDTDQHWRAMASAIAPQGKICSIVDNKEPLQLNLLKSKSATFSWEFMFTRAMYQTPDMIRQQEILNEISRLIDRGKLTTTVNQVMEPINAANLREAHRLVEGGRTIGKIVLSGWE</sequence>
<gene>
    <name evidence="8" type="ORF">ACFSKX_16120</name>
</gene>
<dbReference type="CDD" id="cd08252">
    <property type="entry name" value="AL_MDR"/>
    <property type="match status" value="1"/>
</dbReference>
<dbReference type="EMBL" id="JBHUJD010000025">
    <property type="protein sequence ID" value="MFD2311957.1"/>
    <property type="molecule type" value="Genomic_DNA"/>
</dbReference>
<dbReference type="SUPFAM" id="SSF51735">
    <property type="entry name" value="NAD(P)-binding Rossmann-fold domains"/>
    <property type="match status" value="1"/>
</dbReference>
<dbReference type="Gene3D" id="3.40.50.720">
    <property type="entry name" value="NAD(P)-binding Rossmann-like Domain"/>
    <property type="match status" value="1"/>
</dbReference>
<dbReference type="InterPro" id="IPR051603">
    <property type="entry name" value="Zinc-ADH_QOR/CCCR"/>
</dbReference>
<dbReference type="InterPro" id="IPR036291">
    <property type="entry name" value="NAD(P)-bd_dom_sf"/>
</dbReference>
<evidence type="ECO:0000313" key="8">
    <source>
        <dbReference type="EMBL" id="MFD2311957.1"/>
    </source>
</evidence>
<dbReference type="InterPro" id="IPR014182">
    <property type="entry name" value="ADH_Zn_typ-1"/>
</dbReference>
<dbReference type="InterPro" id="IPR013154">
    <property type="entry name" value="ADH-like_N"/>
</dbReference>
<comment type="subunit">
    <text evidence="2">Homotetramer.</text>
</comment>
<dbReference type="InterPro" id="IPR002364">
    <property type="entry name" value="Quin_OxRdtase/zeta-crystal_CS"/>
</dbReference>
<reference evidence="9" key="1">
    <citation type="journal article" date="2019" name="Int. J. Syst. Evol. Microbiol.">
        <title>The Global Catalogue of Microorganisms (GCM) 10K type strain sequencing project: providing services to taxonomists for standard genome sequencing and annotation.</title>
        <authorList>
            <consortium name="The Broad Institute Genomics Platform"/>
            <consortium name="The Broad Institute Genome Sequencing Center for Infectious Disease"/>
            <person name="Wu L."/>
            <person name="Ma J."/>
        </authorList>
    </citation>
    <scope>NUCLEOTIDE SEQUENCE [LARGE SCALE GENOMIC DNA]</scope>
    <source>
        <strain evidence="9">KCTC 12848</strain>
    </source>
</reference>
<evidence type="ECO:0000256" key="2">
    <source>
        <dbReference type="ARBA" id="ARBA00011881"/>
    </source>
</evidence>
<feature type="domain" description="Enoyl reductase (ER)" evidence="7">
    <location>
        <begin position="17"/>
        <end position="338"/>
    </location>
</feature>
<dbReference type="SMART" id="SM00829">
    <property type="entry name" value="PKS_ER"/>
    <property type="match status" value="1"/>
</dbReference>